<evidence type="ECO:0000256" key="2">
    <source>
        <dbReference type="ARBA" id="ARBA00022729"/>
    </source>
</evidence>
<feature type="domain" description="Carboxylesterase type B" evidence="4">
    <location>
        <begin position="54"/>
        <end position="169"/>
    </location>
</feature>
<dbReference type="InterPro" id="IPR029058">
    <property type="entry name" value="AB_hydrolase_fold"/>
</dbReference>
<evidence type="ECO:0000313" key="6">
    <source>
        <dbReference type="Proteomes" id="UP000887116"/>
    </source>
</evidence>
<proteinExistence type="inferred from homology"/>
<keyword evidence="3" id="KW-0325">Glycoprotein</keyword>
<keyword evidence="2" id="KW-0732">Signal</keyword>
<dbReference type="InterPro" id="IPR002018">
    <property type="entry name" value="CarbesteraseB"/>
</dbReference>
<sequence>MKFHVFMRAVRFLYLLGVVYIAVAYGTARAEPAGPSSKMGIVGDHLNPAGKPRTKVISTKYGELRGFIATLPNRQLQPVEVYLGVPYASPPISALRFMPPVTPAHWKGTRNADRFGPVCPQKPPDITNETEALKTMTAGRLEYLKKLYPFLRNQSEDCLYLNIYAPLRSFASNNSYLKIEITAFHQNMNYEIK</sequence>
<comment type="similarity">
    <text evidence="1">Belongs to the type-B carboxylesterase/lipase family.</text>
</comment>
<dbReference type="PROSITE" id="PS00941">
    <property type="entry name" value="CARBOXYLESTERASE_B_2"/>
    <property type="match status" value="1"/>
</dbReference>
<organism evidence="5 6">
    <name type="scientific">Trichonephila clavata</name>
    <name type="common">Joro spider</name>
    <name type="synonym">Nephila clavata</name>
    <dbReference type="NCBI Taxonomy" id="2740835"/>
    <lineage>
        <taxon>Eukaryota</taxon>
        <taxon>Metazoa</taxon>
        <taxon>Ecdysozoa</taxon>
        <taxon>Arthropoda</taxon>
        <taxon>Chelicerata</taxon>
        <taxon>Arachnida</taxon>
        <taxon>Araneae</taxon>
        <taxon>Araneomorphae</taxon>
        <taxon>Entelegynae</taxon>
        <taxon>Araneoidea</taxon>
        <taxon>Nephilidae</taxon>
        <taxon>Trichonephila</taxon>
    </lineage>
</organism>
<dbReference type="SUPFAM" id="SSF53474">
    <property type="entry name" value="alpha/beta-Hydrolases"/>
    <property type="match status" value="1"/>
</dbReference>
<dbReference type="AlphaFoldDB" id="A0A8X6I0U0"/>
<keyword evidence="6" id="KW-1185">Reference proteome</keyword>
<dbReference type="PANTHER" id="PTHR43903">
    <property type="entry name" value="NEUROLIGIN"/>
    <property type="match status" value="1"/>
</dbReference>
<dbReference type="OrthoDB" id="3200163at2759"/>
<gene>
    <name evidence="5" type="primary">Nlgn4l</name>
    <name evidence="5" type="ORF">TNCT_152581</name>
</gene>
<dbReference type="Gene3D" id="3.40.50.1820">
    <property type="entry name" value="alpha/beta hydrolase"/>
    <property type="match status" value="1"/>
</dbReference>
<dbReference type="Proteomes" id="UP000887116">
    <property type="component" value="Unassembled WGS sequence"/>
</dbReference>
<reference evidence="5" key="1">
    <citation type="submission" date="2020-07" db="EMBL/GenBank/DDBJ databases">
        <title>Multicomponent nature underlies the extraordinary mechanical properties of spider dragline silk.</title>
        <authorList>
            <person name="Kono N."/>
            <person name="Nakamura H."/>
            <person name="Mori M."/>
            <person name="Yoshida Y."/>
            <person name="Ohtoshi R."/>
            <person name="Malay A.D."/>
            <person name="Moran D.A.P."/>
            <person name="Tomita M."/>
            <person name="Numata K."/>
            <person name="Arakawa K."/>
        </authorList>
    </citation>
    <scope>NUCLEOTIDE SEQUENCE</scope>
</reference>
<dbReference type="Pfam" id="PF00135">
    <property type="entry name" value="COesterase"/>
    <property type="match status" value="1"/>
</dbReference>
<dbReference type="InterPro" id="IPR019819">
    <property type="entry name" value="Carboxylesterase_B_CS"/>
</dbReference>
<evidence type="ECO:0000256" key="3">
    <source>
        <dbReference type="ARBA" id="ARBA00023180"/>
    </source>
</evidence>
<accession>A0A8X6I0U0</accession>
<evidence type="ECO:0000256" key="1">
    <source>
        <dbReference type="ARBA" id="ARBA00005964"/>
    </source>
</evidence>
<comment type="caution">
    <text evidence="5">The sequence shown here is derived from an EMBL/GenBank/DDBJ whole genome shotgun (WGS) entry which is preliminary data.</text>
</comment>
<name>A0A8X6I0U0_TRICU</name>
<evidence type="ECO:0000313" key="5">
    <source>
        <dbReference type="EMBL" id="GFQ85292.1"/>
    </source>
</evidence>
<dbReference type="InterPro" id="IPR051093">
    <property type="entry name" value="Neuroligin/BSAL"/>
</dbReference>
<evidence type="ECO:0000259" key="4">
    <source>
        <dbReference type="Pfam" id="PF00135"/>
    </source>
</evidence>
<protein>
    <submittedName>
        <fullName evidence="5">Neuroligin 4-like</fullName>
    </submittedName>
</protein>
<dbReference type="EMBL" id="BMAO01032869">
    <property type="protein sequence ID" value="GFQ85292.1"/>
    <property type="molecule type" value="Genomic_DNA"/>
</dbReference>